<dbReference type="InterPro" id="IPR011765">
    <property type="entry name" value="Pept_M16_N"/>
</dbReference>
<dbReference type="GO" id="GO:0004222">
    <property type="term" value="F:metalloendopeptidase activity"/>
    <property type="evidence" value="ECO:0007669"/>
    <property type="project" value="TreeGrafter"/>
</dbReference>
<dbReference type="Proteomes" id="UP001212411">
    <property type="component" value="Chromosome 1"/>
</dbReference>
<comment type="subcellular location">
    <subcellularLocation>
        <location evidence="3">Mitochondrion intermembrane space</location>
    </subcellularLocation>
    <subcellularLocation>
        <location evidence="2">Mitochondrion matrix</location>
    </subcellularLocation>
</comment>
<comment type="cofactor">
    <cofactor evidence="1">
        <name>Zn(2+)</name>
        <dbReference type="ChEBI" id="CHEBI:29105"/>
    </cofactor>
</comment>
<dbReference type="GeneID" id="80875752"/>
<evidence type="ECO:0000259" key="16">
    <source>
        <dbReference type="SMART" id="SM01264"/>
    </source>
</evidence>
<evidence type="ECO:0000256" key="14">
    <source>
        <dbReference type="ARBA" id="ARBA00034552"/>
    </source>
</evidence>
<evidence type="ECO:0000256" key="15">
    <source>
        <dbReference type="ARBA" id="ARBA00045897"/>
    </source>
</evidence>
<evidence type="ECO:0000256" key="12">
    <source>
        <dbReference type="ARBA" id="ARBA00023049"/>
    </source>
</evidence>
<evidence type="ECO:0000313" key="18">
    <source>
        <dbReference type="Proteomes" id="UP001212411"/>
    </source>
</evidence>
<evidence type="ECO:0000256" key="7">
    <source>
        <dbReference type="ARBA" id="ARBA00022670"/>
    </source>
</evidence>
<evidence type="ECO:0000256" key="13">
    <source>
        <dbReference type="ARBA" id="ARBA00023128"/>
    </source>
</evidence>
<accession>A0AAE9WAW6</accession>
<dbReference type="InterPro" id="IPR011249">
    <property type="entry name" value="Metalloenz_LuxS/M16"/>
</dbReference>
<dbReference type="FunFam" id="3.30.830.10:FF:000013">
    <property type="entry name" value="Mitochondrial presequence protease"/>
    <property type="match status" value="1"/>
</dbReference>
<dbReference type="InterPro" id="IPR013578">
    <property type="entry name" value="Peptidase_M16C_assoc"/>
</dbReference>
<keyword evidence="8" id="KW-0479">Metal-binding</keyword>
<evidence type="ECO:0000313" key="17">
    <source>
        <dbReference type="EMBL" id="WBW71907.1"/>
    </source>
</evidence>
<evidence type="ECO:0000256" key="10">
    <source>
        <dbReference type="ARBA" id="ARBA00022833"/>
    </source>
</evidence>
<dbReference type="Pfam" id="PF05193">
    <property type="entry name" value="Peptidase_M16_C"/>
    <property type="match status" value="1"/>
</dbReference>
<keyword evidence="10" id="KW-0862">Zinc</keyword>
<dbReference type="Pfam" id="PF00675">
    <property type="entry name" value="Peptidase_M16"/>
    <property type="match status" value="1"/>
</dbReference>
<reference evidence="17 18" key="1">
    <citation type="journal article" date="2023" name="G3 (Bethesda)">
        <title>A high-quality reference genome for the fission yeast Schizosaccharomyces osmophilus.</title>
        <authorList>
            <person name="Jia G.S."/>
            <person name="Zhang W.C."/>
            <person name="Liang Y."/>
            <person name="Liu X.H."/>
            <person name="Rhind N."/>
            <person name="Pidoux A."/>
            <person name="Brysch-Herzberg M."/>
            <person name="Du L.L."/>
        </authorList>
    </citation>
    <scope>NUCLEOTIDE SEQUENCE [LARGE SCALE GENOMIC DNA]</scope>
    <source>
        <strain evidence="17 18">CBS 15793</strain>
    </source>
</reference>
<gene>
    <name evidence="17" type="primary">cym1</name>
    <name evidence="17" type="ORF">SOMG_02271</name>
</gene>
<organism evidence="17 18">
    <name type="scientific">Schizosaccharomyces osmophilus</name>
    <dbReference type="NCBI Taxonomy" id="2545709"/>
    <lineage>
        <taxon>Eukaryota</taxon>
        <taxon>Fungi</taxon>
        <taxon>Dikarya</taxon>
        <taxon>Ascomycota</taxon>
        <taxon>Taphrinomycotina</taxon>
        <taxon>Schizosaccharomycetes</taxon>
        <taxon>Schizosaccharomycetales</taxon>
        <taxon>Schizosaccharomycetaceae</taxon>
        <taxon>Schizosaccharomyces</taxon>
    </lineage>
</organism>
<evidence type="ECO:0000256" key="11">
    <source>
        <dbReference type="ARBA" id="ARBA00022946"/>
    </source>
</evidence>
<dbReference type="SMART" id="SM01264">
    <property type="entry name" value="M16C_associated"/>
    <property type="match status" value="1"/>
</dbReference>
<dbReference type="InterPro" id="IPR007863">
    <property type="entry name" value="Peptidase_M16_C"/>
</dbReference>
<dbReference type="Pfam" id="PF22516">
    <property type="entry name" value="PreP_C"/>
    <property type="match status" value="1"/>
</dbReference>
<protein>
    <recommendedName>
        <fullName evidence="6">Presequence protease, mitochondrial</fullName>
    </recommendedName>
    <alternativeName>
        <fullName evidence="14">Pitrilysin metalloproteinase</fullName>
    </alternativeName>
</protein>
<evidence type="ECO:0000256" key="5">
    <source>
        <dbReference type="ARBA" id="ARBA00011853"/>
    </source>
</evidence>
<name>A0AAE9WAW6_9SCHI</name>
<keyword evidence="7" id="KW-0645">Protease</keyword>
<evidence type="ECO:0000256" key="9">
    <source>
        <dbReference type="ARBA" id="ARBA00022801"/>
    </source>
</evidence>
<keyword evidence="12" id="KW-0482">Metalloprotease</keyword>
<keyword evidence="13" id="KW-0496">Mitochondrion</keyword>
<evidence type="ECO:0000256" key="4">
    <source>
        <dbReference type="ARBA" id="ARBA00007575"/>
    </source>
</evidence>
<comment type="function">
    <text evidence="15">Degrades mitochondrial transit peptides after their cleavage in the intermembrane space or in the matrix, and presequence peptides; clearance of these peptides is required to keep the presequence processing machinery running. Preferentially cleaves the N-terminal side of paired basic amino acid residues. Also degrades other unstructured peptides. May function as an ATP-dependent peptidase as opposed to a metalloendopeptidase.</text>
</comment>
<evidence type="ECO:0000256" key="6">
    <source>
        <dbReference type="ARBA" id="ARBA00020167"/>
    </source>
</evidence>
<evidence type="ECO:0000256" key="2">
    <source>
        <dbReference type="ARBA" id="ARBA00004305"/>
    </source>
</evidence>
<proteinExistence type="inferred from homology"/>
<feature type="domain" description="Peptidase M16C associated" evidence="16">
    <location>
        <begin position="488"/>
        <end position="734"/>
    </location>
</feature>
<dbReference type="GO" id="GO:0005758">
    <property type="term" value="C:mitochondrial intermembrane space"/>
    <property type="evidence" value="ECO:0007669"/>
    <property type="project" value="UniProtKB-SubCell"/>
</dbReference>
<dbReference type="InterPro" id="IPR055130">
    <property type="entry name" value="PreP_C"/>
</dbReference>
<keyword evidence="9" id="KW-0378">Hydrolase</keyword>
<dbReference type="GO" id="GO:0046872">
    <property type="term" value="F:metal ion binding"/>
    <property type="evidence" value="ECO:0007669"/>
    <property type="project" value="UniProtKB-KW"/>
</dbReference>
<evidence type="ECO:0000256" key="1">
    <source>
        <dbReference type="ARBA" id="ARBA00001947"/>
    </source>
</evidence>
<dbReference type="AlphaFoldDB" id="A0AAE9WAW6"/>
<keyword evidence="11" id="KW-0809">Transit peptide</keyword>
<evidence type="ECO:0000256" key="8">
    <source>
        <dbReference type="ARBA" id="ARBA00022723"/>
    </source>
</evidence>
<dbReference type="Gene3D" id="3.30.830.10">
    <property type="entry name" value="Metalloenzyme, LuxS/M16 peptidase-like"/>
    <property type="match status" value="4"/>
</dbReference>
<keyword evidence="18" id="KW-1185">Reference proteome</keyword>
<sequence length="991" mass="111747">MNHARISSFCRNKNIKNEFGRTFRRWIHVGEKIHDFSVIDKRKIPELELEYIRLQHDATKADMIHLSRNDPNNVFSIGFHTPADNDKGIPHILEHTTLCGSKKYPVRDPFFKMLNRSLANFMNAFTASDFTFYPFATVNPTDYKNLRDVYLDATLFPKLRKLDFLQEGWRFEHSNVKDKSTPIIYNGVVFNEMKGQVSDSSYVFYMLFQQRLFQGTAYGCNSGGDPVAIPDLTYEELVNFHKTHYHPSNAKIFSYGSFPLKENLAALSETFSHFSPKTINKPEMYLADFESEKRVTEYGPADPVMPPDQQAKFSVSFLANDTADIYETFALKLLSRLCLDGFSSPMYQALIESGLGSEFSPNSGYDSTTKRGVFSVGIEGAANDALPLLEEKVYSVFEKLAKNGFKREKLDAILHQMEISLKHKSAHFGMGLAQSVPFYWFNGVDPADYLSWNKQIEWFKNENKDGRLFQKLIQKYVFENKSRFVFSMYPSADFSTNYQKKEAQKLQEHVSSLSADKIKEIEQVSADLLEKQSTLEDTSCLPTLSVSDISKTTEKTELDSVKMDNVPIQWYKLSPGLTYLRVLFPLKDFPEHLLPYLSVYCDACLSLGTFDENIAELEQHIRRYTGGINISPSLVTDPKDLYKAGLHLYVSGYCLDENVEKMTDLIKKVFYGTNLDNREKLAIMLKTSISGVTDGIAERGHAFARLSSASSLTDKARMSEQLNGLSQVKVLSELNKAKDLDQLVSYLKEIQHIMKETRDVKVAVNAASSQQEVVKKSLKNLLPSPSADPAVGKQQDTKKFEPSSTQVYHELPFQTNFASSSYVGVPYTHEDGAALQILSSLLTHKYLHGEIREKGGAYGAGLSYGGVDGILSFFTYRDADPSRSLGIFTEASEWAATHLFSESDLDEAKLSVFQGIDAPQSESQKGVLQFLDGVTDDMLQHRRERLLDVTAEDVSRVAKQYLVNGKISSSTILGPKMSIQPAGWEISTLSS</sequence>
<comment type="similarity">
    <text evidence="4">Belongs to the peptidase M16 family. PreP subfamily.</text>
</comment>
<dbReference type="GO" id="GO:0016485">
    <property type="term" value="P:protein processing"/>
    <property type="evidence" value="ECO:0007669"/>
    <property type="project" value="TreeGrafter"/>
</dbReference>
<dbReference type="Pfam" id="PF08367">
    <property type="entry name" value="M16C_assoc"/>
    <property type="match status" value="1"/>
</dbReference>
<dbReference type="GO" id="GO:0005759">
    <property type="term" value="C:mitochondrial matrix"/>
    <property type="evidence" value="ECO:0007669"/>
    <property type="project" value="UniProtKB-SubCell"/>
</dbReference>
<dbReference type="FunFam" id="3.30.830.10:FF:000011">
    <property type="entry name" value="Presequence protease, mitochondrial"/>
    <property type="match status" value="1"/>
</dbReference>
<dbReference type="PANTHER" id="PTHR43016">
    <property type="entry name" value="PRESEQUENCE PROTEASE"/>
    <property type="match status" value="1"/>
</dbReference>
<dbReference type="PANTHER" id="PTHR43016:SF13">
    <property type="entry name" value="PRESEQUENCE PROTEASE, MITOCHONDRIAL"/>
    <property type="match status" value="1"/>
</dbReference>
<dbReference type="SUPFAM" id="SSF63411">
    <property type="entry name" value="LuxS/MPP-like metallohydrolase"/>
    <property type="match status" value="4"/>
</dbReference>
<evidence type="ECO:0000256" key="3">
    <source>
        <dbReference type="ARBA" id="ARBA00004569"/>
    </source>
</evidence>
<dbReference type="KEGG" id="som:SOMG_02271"/>
<dbReference type="RefSeq" id="XP_056036150.1">
    <property type="nucleotide sequence ID" value="XM_056181063.1"/>
</dbReference>
<dbReference type="EMBL" id="CP115611">
    <property type="protein sequence ID" value="WBW71907.1"/>
    <property type="molecule type" value="Genomic_DNA"/>
</dbReference>
<comment type="subunit">
    <text evidence="5">Monomer and homodimer; homodimerization is induced by binding of the substrate.</text>
</comment>
<dbReference type="FunFam" id="3.30.830.10:FF:000009">
    <property type="entry name" value="Presequence protease, mitochondrial"/>
    <property type="match status" value="1"/>
</dbReference>